<evidence type="ECO:0000313" key="10">
    <source>
        <dbReference type="EMBL" id="KAB0405232.1"/>
    </source>
</evidence>
<dbReference type="CDD" id="cd03703">
    <property type="entry name" value="aeIF5B_II"/>
    <property type="match status" value="1"/>
</dbReference>
<dbReference type="InterPro" id="IPR027417">
    <property type="entry name" value="P-loop_NTPase"/>
</dbReference>
<feature type="compositionally biased region" description="Basic and acidic residues" evidence="7">
    <location>
        <begin position="376"/>
        <end position="448"/>
    </location>
</feature>
<feature type="domain" description="Elongation factor Tu-type" evidence="9">
    <location>
        <begin position="1048"/>
        <end position="1139"/>
    </location>
</feature>
<feature type="compositionally biased region" description="Basic and acidic residues" evidence="7">
    <location>
        <begin position="258"/>
        <end position="309"/>
    </location>
</feature>
<dbReference type="PANTHER" id="PTHR43381">
    <property type="entry name" value="TRANSLATION INITIATION FACTOR IF-2-RELATED"/>
    <property type="match status" value="1"/>
</dbReference>
<feature type="compositionally biased region" description="Basic and acidic residues" evidence="7">
    <location>
        <begin position="350"/>
        <end position="361"/>
    </location>
</feature>
<feature type="compositionally biased region" description="Basic residues" evidence="7">
    <location>
        <begin position="174"/>
        <end position="187"/>
    </location>
</feature>
<proteinExistence type="predicted"/>
<keyword evidence="3" id="KW-0342">GTP-binding</keyword>
<accession>A0A6A1Q9Q2</accession>
<dbReference type="SUPFAM" id="SSF52156">
    <property type="entry name" value="Initiation factor IF2/eIF5b, domain 3"/>
    <property type="match status" value="1"/>
</dbReference>
<feature type="compositionally biased region" description="Acidic residues" evidence="7">
    <location>
        <begin position="556"/>
        <end position="594"/>
    </location>
</feature>
<dbReference type="Gene3D" id="2.40.30.10">
    <property type="entry name" value="Translation factors"/>
    <property type="match status" value="2"/>
</dbReference>
<evidence type="ECO:0000256" key="5">
    <source>
        <dbReference type="ARBA" id="ARBA00053410"/>
    </source>
</evidence>
<dbReference type="GO" id="GO:0003743">
    <property type="term" value="F:translation initiation factor activity"/>
    <property type="evidence" value="ECO:0007669"/>
    <property type="project" value="TreeGrafter"/>
</dbReference>
<dbReference type="GO" id="GO:0005525">
    <property type="term" value="F:GTP binding"/>
    <property type="evidence" value="ECO:0007669"/>
    <property type="project" value="UniProtKB-KW"/>
</dbReference>
<reference evidence="10 11" key="1">
    <citation type="journal article" date="2019" name="PLoS ONE">
        <title>Genomic analyses reveal an absence of contemporary introgressive admixture between fin whales and blue whales, despite known hybrids.</title>
        <authorList>
            <person name="Westbury M.V."/>
            <person name="Petersen B."/>
            <person name="Lorenzen E.D."/>
        </authorList>
    </citation>
    <scope>NUCLEOTIDE SEQUENCE [LARGE SCALE GENOMIC DNA]</scope>
    <source>
        <strain evidence="10">FinWhale-01</strain>
    </source>
</reference>
<feature type="compositionally biased region" description="Basic and acidic residues" evidence="7">
    <location>
        <begin position="461"/>
        <end position="476"/>
    </location>
</feature>
<dbReference type="PANTHER" id="PTHR43381:SF4">
    <property type="entry name" value="EUKARYOTIC TRANSLATION INITIATION FACTOR 5B"/>
    <property type="match status" value="1"/>
</dbReference>
<dbReference type="AlphaFoldDB" id="A0A6A1Q9Q2"/>
<dbReference type="GO" id="GO:0005737">
    <property type="term" value="C:cytoplasm"/>
    <property type="evidence" value="ECO:0007669"/>
    <property type="project" value="TreeGrafter"/>
</dbReference>
<evidence type="ECO:0000256" key="3">
    <source>
        <dbReference type="ARBA" id="ARBA00023134"/>
    </source>
</evidence>
<dbReference type="InterPro" id="IPR009000">
    <property type="entry name" value="Transl_B-barrel_sf"/>
</dbReference>
<evidence type="ECO:0000313" key="11">
    <source>
        <dbReference type="Proteomes" id="UP000437017"/>
    </source>
</evidence>
<feature type="compositionally biased region" description="Acidic residues" evidence="7">
    <location>
        <begin position="137"/>
        <end position="146"/>
    </location>
</feature>
<feature type="compositionally biased region" description="Acidic residues" evidence="7">
    <location>
        <begin position="517"/>
        <end position="541"/>
    </location>
</feature>
<dbReference type="InterPro" id="IPR015760">
    <property type="entry name" value="TIF_IF2"/>
</dbReference>
<keyword evidence="2" id="KW-0547">Nucleotide-binding</keyword>
<feature type="compositionally biased region" description="Basic and acidic residues" evidence="7">
    <location>
        <begin position="147"/>
        <end position="161"/>
    </location>
</feature>
<evidence type="ECO:0000256" key="2">
    <source>
        <dbReference type="ARBA" id="ARBA00022741"/>
    </source>
</evidence>
<dbReference type="FunFam" id="3.40.50.10050:FF:000002">
    <property type="entry name" value="Eukaryotic translation initiation factor 5B"/>
    <property type="match status" value="1"/>
</dbReference>
<feature type="compositionally biased region" description="Basic residues" evidence="7">
    <location>
        <begin position="123"/>
        <end position="133"/>
    </location>
</feature>
<dbReference type="InterPro" id="IPR023115">
    <property type="entry name" value="TIF_IF2_dom3"/>
</dbReference>
<evidence type="ECO:0000259" key="9">
    <source>
        <dbReference type="Pfam" id="PF14578"/>
    </source>
</evidence>
<gene>
    <name evidence="10" type="ORF">E2I00_003078</name>
</gene>
<protein>
    <submittedName>
        <fullName evidence="10">Uncharacterized protein</fullName>
    </submittedName>
</protein>
<comment type="subunit">
    <text evidence="6">Interacts through its C-terminal domain (CTD) with the CTD of eIF1A (EIF1AX) or with the CTD of EIF5 (mutually exclusive) through a common binding site. Interacts with eIF1A (EIF1AX) from the location of the start codon by the 43S complex until the formation of the 80S complex. Interacts with ANXA5 in a calcium and phospholipid-dependent manner.</text>
</comment>
<dbReference type="FunFam" id="2.40.30.10:FF:000026">
    <property type="entry name" value="Eukaryotic translation initiation factor 5B"/>
    <property type="match status" value="1"/>
</dbReference>
<evidence type="ECO:0000256" key="4">
    <source>
        <dbReference type="ARBA" id="ARBA00051990"/>
    </source>
</evidence>
<evidence type="ECO:0000256" key="1">
    <source>
        <dbReference type="ARBA" id="ARBA00001944"/>
    </source>
</evidence>
<organism evidence="10 11">
    <name type="scientific">Balaenoptera physalus</name>
    <name type="common">Fin whale</name>
    <name type="synonym">Balaena physalus</name>
    <dbReference type="NCBI Taxonomy" id="9770"/>
    <lineage>
        <taxon>Eukaryota</taxon>
        <taxon>Metazoa</taxon>
        <taxon>Chordata</taxon>
        <taxon>Craniata</taxon>
        <taxon>Vertebrata</taxon>
        <taxon>Euteleostomi</taxon>
        <taxon>Mammalia</taxon>
        <taxon>Eutheria</taxon>
        <taxon>Laurasiatheria</taxon>
        <taxon>Artiodactyla</taxon>
        <taxon>Whippomorpha</taxon>
        <taxon>Cetacea</taxon>
        <taxon>Mysticeti</taxon>
        <taxon>Balaenopteridae</taxon>
        <taxon>Balaenoptera</taxon>
    </lineage>
</organism>
<evidence type="ECO:0000256" key="7">
    <source>
        <dbReference type="SAM" id="MobiDB-lite"/>
    </source>
</evidence>
<dbReference type="Pfam" id="PF11987">
    <property type="entry name" value="IF-2"/>
    <property type="match status" value="1"/>
</dbReference>
<dbReference type="Gene3D" id="3.40.50.10050">
    <property type="entry name" value="Translation initiation factor IF- 2, domain 3"/>
    <property type="match status" value="1"/>
</dbReference>
<feature type="non-terminal residue" evidence="10">
    <location>
        <position position="1"/>
    </location>
</feature>
<feature type="compositionally biased region" description="Basic and acidic residues" evidence="7">
    <location>
        <begin position="623"/>
        <end position="633"/>
    </location>
</feature>
<dbReference type="OrthoDB" id="4928at2759"/>
<name>A0A6A1Q9Q2_BALPH</name>
<dbReference type="EMBL" id="SGJD01000425">
    <property type="protein sequence ID" value="KAB0405232.1"/>
    <property type="molecule type" value="Genomic_DNA"/>
</dbReference>
<dbReference type="Proteomes" id="UP000437017">
    <property type="component" value="Unassembled WGS sequence"/>
</dbReference>
<evidence type="ECO:0000256" key="6">
    <source>
        <dbReference type="ARBA" id="ARBA00061781"/>
    </source>
</evidence>
<comment type="cofactor">
    <cofactor evidence="1">
        <name>a monovalent cation</name>
        <dbReference type="ChEBI" id="CHEBI:60242"/>
    </cofactor>
</comment>
<feature type="domain" description="Translation initiation factor IF- 2" evidence="8">
    <location>
        <begin position="922"/>
        <end position="1026"/>
    </location>
</feature>
<comment type="catalytic activity">
    <reaction evidence="4">
        <text>GTP + H2O = GDP + phosphate + H(+)</text>
        <dbReference type="Rhea" id="RHEA:19669"/>
        <dbReference type="ChEBI" id="CHEBI:15377"/>
        <dbReference type="ChEBI" id="CHEBI:15378"/>
        <dbReference type="ChEBI" id="CHEBI:37565"/>
        <dbReference type="ChEBI" id="CHEBI:43474"/>
        <dbReference type="ChEBI" id="CHEBI:58189"/>
        <dbReference type="EC" id="3.6.5.3"/>
    </reaction>
    <physiologicalReaction direction="left-to-right" evidence="4">
        <dbReference type="Rhea" id="RHEA:19670"/>
    </physiologicalReaction>
</comment>
<dbReference type="Gene3D" id="3.40.50.300">
    <property type="entry name" value="P-loop containing nucleotide triphosphate hydrolases"/>
    <property type="match status" value="2"/>
</dbReference>
<dbReference type="SUPFAM" id="SSF50447">
    <property type="entry name" value="Translation proteins"/>
    <property type="match status" value="2"/>
</dbReference>
<dbReference type="FunFam" id="2.40.30.10:FF:000013">
    <property type="entry name" value="eukaryotic translation initiation factor 5B"/>
    <property type="match status" value="1"/>
</dbReference>
<evidence type="ECO:0000259" key="8">
    <source>
        <dbReference type="Pfam" id="PF11987"/>
    </source>
</evidence>
<dbReference type="SUPFAM" id="SSF52540">
    <property type="entry name" value="P-loop containing nucleoside triphosphate hydrolases"/>
    <property type="match status" value="1"/>
</dbReference>
<dbReference type="InterPro" id="IPR036925">
    <property type="entry name" value="TIF_IF2_dom3_sf"/>
</dbReference>
<sequence length="1177" mass="133826">CYKRKLGGKNPLTVLRTRVTCTEYKDYEFTICLLCFHLSAKDDIDLDALAAEIEGAGAAKEQEPQKAKGKKKKEKKKQDFDEDDILKELEELSWEAQGIKADRETATAKPTESNEDESTSKQDKKKKGQKGKKQSFEDNDSEELEDKDSKSKKTAKPKVEMDSGSDDDDDFSKLSKKAKGKAQKSNKKRDGSEEDEDNSKRIKDCIRVPSSGESSDESDEFLQSRKGQKKNQKNKPGPNVESGNEDDDSFKIKTMAQKKAEKKERERKKRDEEKAKLRKLKEKEELESGKKDQSKPKESQRKSEEEAVKSKVTLDSGAPPASEEKGDARIAAEDDNEGDKKKKDKKKKKGEKEEKEKEKKKGPSKATVKAMQEALAKLKEEEERQKREEEERIKRLEELEAKRKEEERLEQEKRERKKQKEKERKERLKKEGKLLTKSQREARARAEATLKLLQAQGVEVPSKDSLPKKRPIYEDKKKKKTPQQLENKVCEPMELSAAVEVVEQGVPEKEETPPPVEPEEEEETEDAGLDDWEAMASDEERETVGNTVHIEVKENPEEEEEEEEEEEDDEESEEEEEEEGDSEGSEGDEEDEKVSDEKDAGKTLDKKPSKEVSSESEYDSDDDRTKEERAYDKAKRRIEKRRLEHSKNINTEKLRAPVICVLGHVDTGKTKILDKLRHTHVQDGEAGGITQQIGATNVPLEAINEQTKMIKNIDRLYDWKKSPDSDVAATLKKQKKNTKDEFEERAKAIIVEFAQQGLNAALFYENKDPRTFVSLVPTSAHTGDGMGSLIYLLVELTQTMLSKRLAHCEELRAQVMEVLVKALPGMGTTIDVILINGRLKEGDTIIVPGVEGPIVTQIRGLLLPPPMKELRVKNQYEKHKEVEAAQGVKILGKDLEKTLAGLPLLVAYKEDEIPILKDELIHELKQTLNAIKLEEKGVYVQASTLGSLEALLEFLKTSEVPYAGINIGPVHKKDVMKASVMLEHDPQYAVILAFDVRIERDAQEMADSLGVRIFSAEIIYHLFDAFTKYRQDYKKQKQEEFKHIAVFPCKIKILPQFIFNSRDPIVMGVTVEAGQVKQGTPMCVPSKNFVDIGIVTSIEVNHKQVDVAKKGQEVCVKIEPIPGESPKMYGRHFEATDIIVSKISRQSIDALKDWFRDEMQKSDWQLIVELKKVFEII</sequence>
<keyword evidence="11" id="KW-1185">Reference proteome</keyword>
<comment type="function">
    <text evidence="5">Plays a role in translation initiation. Ribosome-dependent GTPase that promotes the joining of the 60S ribosomal subunit to the pre-initiation complex to form the 80S initiation complex with the initiator methionine-tRNA in the P-site base paired to the start codon. Together with eIF1A (EIF1AX), actively orients the initiator methionine-tRNA in a conformation that allows 60S ribosomal subunit joining to form the 80S initiation complex. Is released after formation of the 80S initiation complex. Its GTPase activity is not essential for ribosomal subunits joining, but GTP hydrolysis is needed for eIF1A (EIF1AX) ejection quickly followed by EIF5B release to form elongation-competent ribosomes. In contrast to its procaryotic homolog, does not promote recruitment of Met-rRNA to the small ribosomal subunit.</text>
</comment>
<dbReference type="CDD" id="cd16266">
    <property type="entry name" value="IF2_aeIF5B_IV"/>
    <property type="match status" value="1"/>
</dbReference>
<feature type="compositionally biased region" description="Basic and acidic residues" evidence="7">
    <location>
        <begin position="595"/>
        <end position="613"/>
    </location>
</feature>
<comment type="caution">
    <text evidence="10">The sequence shown here is derived from an EMBL/GenBank/DDBJ whole genome shotgun (WGS) entry which is preliminary data.</text>
</comment>
<feature type="region of interest" description="Disordered" evidence="7">
    <location>
        <begin position="56"/>
        <end position="633"/>
    </location>
</feature>
<dbReference type="InterPro" id="IPR029459">
    <property type="entry name" value="EFTU-type"/>
</dbReference>
<feature type="compositionally biased region" description="Basic and acidic residues" evidence="7">
    <location>
        <begin position="322"/>
        <end position="332"/>
    </location>
</feature>
<dbReference type="Pfam" id="PF14578">
    <property type="entry name" value="GTP_EFTU_D4"/>
    <property type="match status" value="1"/>
</dbReference>